<dbReference type="InterPro" id="IPR029033">
    <property type="entry name" value="His_PPase_superfam"/>
</dbReference>
<dbReference type="CDD" id="cd07067">
    <property type="entry name" value="HP_PGM_like"/>
    <property type="match status" value="1"/>
</dbReference>
<dbReference type="NCBIfam" id="TIGR00249">
    <property type="entry name" value="sixA"/>
    <property type="match status" value="1"/>
</dbReference>
<dbReference type="InterPro" id="IPR004449">
    <property type="entry name" value="SixA"/>
</dbReference>
<evidence type="ECO:0000313" key="2">
    <source>
        <dbReference type="EMBL" id="CAA9391453.1"/>
    </source>
</evidence>
<name>A0A6J4NTS8_9CYAN</name>
<dbReference type="EMBL" id="CADCTZ010001332">
    <property type="protein sequence ID" value="CAA9391453.1"/>
    <property type="molecule type" value="Genomic_DNA"/>
</dbReference>
<dbReference type="Pfam" id="PF00300">
    <property type="entry name" value="His_Phos_1"/>
    <property type="match status" value="1"/>
</dbReference>
<dbReference type="GO" id="GO:0005737">
    <property type="term" value="C:cytoplasm"/>
    <property type="evidence" value="ECO:0007669"/>
    <property type="project" value="InterPro"/>
</dbReference>
<dbReference type="InterPro" id="IPR013078">
    <property type="entry name" value="His_Pase_superF_clade-1"/>
</dbReference>
<protein>
    <submittedName>
        <fullName evidence="2">Phosphohistidine phosphatase SixA</fullName>
    </submittedName>
</protein>
<keyword evidence="1" id="KW-0378">Hydrolase</keyword>
<dbReference type="PANTHER" id="PTHR20935">
    <property type="entry name" value="PHOSPHOGLYCERATE MUTASE-RELATED"/>
    <property type="match status" value="1"/>
</dbReference>
<reference evidence="2" key="1">
    <citation type="submission" date="2020-02" db="EMBL/GenBank/DDBJ databases">
        <authorList>
            <person name="Meier V. D."/>
        </authorList>
    </citation>
    <scope>NUCLEOTIDE SEQUENCE</scope>
    <source>
        <strain evidence="2">AVDCRST_MAG84</strain>
    </source>
</reference>
<organism evidence="2">
    <name type="scientific">uncultured Microcoleus sp</name>
    <dbReference type="NCBI Taxonomy" id="259945"/>
    <lineage>
        <taxon>Bacteria</taxon>
        <taxon>Bacillati</taxon>
        <taxon>Cyanobacteriota</taxon>
        <taxon>Cyanophyceae</taxon>
        <taxon>Oscillatoriophycideae</taxon>
        <taxon>Oscillatoriales</taxon>
        <taxon>Microcoleaceae</taxon>
        <taxon>Microcoleus</taxon>
        <taxon>environmental samples</taxon>
    </lineage>
</organism>
<dbReference type="AlphaFoldDB" id="A0A6J4NTS8"/>
<proteinExistence type="predicted"/>
<dbReference type="GO" id="GO:0101006">
    <property type="term" value="F:protein histidine phosphatase activity"/>
    <property type="evidence" value="ECO:0007669"/>
    <property type="project" value="InterPro"/>
</dbReference>
<dbReference type="Gene3D" id="3.40.50.1240">
    <property type="entry name" value="Phosphoglycerate mutase-like"/>
    <property type="match status" value="1"/>
</dbReference>
<dbReference type="SMART" id="SM00855">
    <property type="entry name" value="PGAM"/>
    <property type="match status" value="1"/>
</dbReference>
<accession>A0A6J4NTS8</accession>
<gene>
    <name evidence="2" type="ORF">AVDCRST_MAG84-5617</name>
</gene>
<dbReference type="InterPro" id="IPR051021">
    <property type="entry name" value="Mito_Ser/Thr_phosphatase"/>
</dbReference>
<dbReference type="SUPFAM" id="SSF53254">
    <property type="entry name" value="Phosphoglycerate mutase-like"/>
    <property type="match status" value="1"/>
</dbReference>
<sequence>MVIYLIRHGIAAAPEEYDTDSERPLTKEGERKTRKIAQRLYELEIQFDLILTSPLLRAQQTAQILQTADLSSKIEESAALAPSGDIGNWLEWYKQWQEIGSRSLALVGHQPDLGHWAETLVWARSQDALILKKAGIIGLILPETGSPVGRSQMFWLTAPKFLLR</sequence>
<evidence type="ECO:0000256" key="1">
    <source>
        <dbReference type="ARBA" id="ARBA00022801"/>
    </source>
</evidence>